<evidence type="ECO:0000313" key="3">
    <source>
        <dbReference type="Proteomes" id="UP001341840"/>
    </source>
</evidence>
<comment type="caution">
    <text evidence="2">The sequence shown here is derived from an EMBL/GenBank/DDBJ whole genome shotgun (WGS) entry which is preliminary data.</text>
</comment>
<sequence>METVWSGAPFFGGEEPGHRPVELQWRGRRLRNTGLTWERNTHRWKWFRRGTTRGRQAVVGSRTVTGANELDDVSGSGRVARAKTKRTTRQGTAGEDKSNDDAATGQATAARLCSCECEG</sequence>
<dbReference type="EMBL" id="JASCZI010030994">
    <property type="protein sequence ID" value="MED6125605.1"/>
    <property type="molecule type" value="Genomic_DNA"/>
</dbReference>
<proteinExistence type="predicted"/>
<name>A0ABU6RNK5_9FABA</name>
<reference evidence="2 3" key="1">
    <citation type="journal article" date="2023" name="Plants (Basel)">
        <title>Bridging the Gap: Combining Genomics and Transcriptomics Approaches to Understand Stylosanthes scabra, an Orphan Legume from the Brazilian Caatinga.</title>
        <authorList>
            <person name="Ferreira-Neto J.R.C."/>
            <person name="da Silva M.D."/>
            <person name="Binneck E."/>
            <person name="de Melo N.F."/>
            <person name="da Silva R.H."/>
            <person name="de Melo A.L.T.M."/>
            <person name="Pandolfi V."/>
            <person name="Bustamante F.O."/>
            <person name="Brasileiro-Vidal A.C."/>
            <person name="Benko-Iseppon A.M."/>
        </authorList>
    </citation>
    <scope>NUCLEOTIDE SEQUENCE [LARGE SCALE GENOMIC DNA]</scope>
    <source>
        <tissue evidence="2">Leaves</tissue>
    </source>
</reference>
<organism evidence="2 3">
    <name type="scientific">Stylosanthes scabra</name>
    <dbReference type="NCBI Taxonomy" id="79078"/>
    <lineage>
        <taxon>Eukaryota</taxon>
        <taxon>Viridiplantae</taxon>
        <taxon>Streptophyta</taxon>
        <taxon>Embryophyta</taxon>
        <taxon>Tracheophyta</taxon>
        <taxon>Spermatophyta</taxon>
        <taxon>Magnoliopsida</taxon>
        <taxon>eudicotyledons</taxon>
        <taxon>Gunneridae</taxon>
        <taxon>Pentapetalae</taxon>
        <taxon>rosids</taxon>
        <taxon>fabids</taxon>
        <taxon>Fabales</taxon>
        <taxon>Fabaceae</taxon>
        <taxon>Papilionoideae</taxon>
        <taxon>50 kb inversion clade</taxon>
        <taxon>dalbergioids sensu lato</taxon>
        <taxon>Dalbergieae</taxon>
        <taxon>Pterocarpus clade</taxon>
        <taxon>Stylosanthes</taxon>
    </lineage>
</organism>
<dbReference type="Proteomes" id="UP001341840">
    <property type="component" value="Unassembled WGS sequence"/>
</dbReference>
<evidence type="ECO:0000313" key="2">
    <source>
        <dbReference type="EMBL" id="MED6125605.1"/>
    </source>
</evidence>
<accession>A0ABU6RNK5</accession>
<feature type="region of interest" description="Disordered" evidence="1">
    <location>
        <begin position="69"/>
        <end position="105"/>
    </location>
</feature>
<protein>
    <submittedName>
        <fullName evidence="2">Uncharacterized protein</fullName>
    </submittedName>
</protein>
<evidence type="ECO:0000256" key="1">
    <source>
        <dbReference type="SAM" id="MobiDB-lite"/>
    </source>
</evidence>
<keyword evidence="3" id="KW-1185">Reference proteome</keyword>
<gene>
    <name evidence="2" type="ORF">PIB30_070215</name>
</gene>